<evidence type="ECO:0000256" key="11">
    <source>
        <dbReference type="ARBA" id="ARBA00022840"/>
    </source>
</evidence>
<evidence type="ECO:0000256" key="12">
    <source>
        <dbReference type="ARBA" id="ARBA00022989"/>
    </source>
</evidence>
<evidence type="ECO:0000256" key="4">
    <source>
        <dbReference type="ARBA" id="ARBA00022475"/>
    </source>
</evidence>
<dbReference type="SUPFAM" id="SSF55874">
    <property type="entry name" value="ATPase domain of HSP90 chaperone/DNA topoisomerase II/histidine kinase"/>
    <property type="match status" value="1"/>
</dbReference>
<dbReference type="PANTHER" id="PTHR44936:SF5">
    <property type="entry name" value="SENSOR HISTIDINE KINASE ENVZ"/>
    <property type="match status" value="1"/>
</dbReference>
<dbReference type="SUPFAM" id="SSF47384">
    <property type="entry name" value="Homodimeric domain of signal transducing histidine kinase"/>
    <property type="match status" value="1"/>
</dbReference>
<reference evidence="18 19" key="1">
    <citation type="submission" date="2018-08" db="EMBL/GenBank/DDBJ databases">
        <title>Altererythrobacter sp.Ery1 and Ery12, the genome sequencing of novel strains in genus Alterythrobacter.</title>
        <authorList>
            <person name="Cheng H."/>
            <person name="Wu Y.-H."/>
            <person name="Fang C."/>
            <person name="Xu X.-W."/>
        </authorList>
    </citation>
    <scope>NUCLEOTIDE SEQUENCE [LARGE SCALE GENOMIC DNA]</scope>
    <source>
        <strain evidence="18 19">Ery1</strain>
    </source>
</reference>
<gene>
    <name evidence="18" type="ORF">D2V04_15890</name>
</gene>
<dbReference type="InterPro" id="IPR036890">
    <property type="entry name" value="HATPase_C_sf"/>
</dbReference>
<evidence type="ECO:0000256" key="14">
    <source>
        <dbReference type="ARBA" id="ARBA00023136"/>
    </source>
</evidence>
<keyword evidence="13" id="KW-0902">Two-component regulatory system</keyword>
<accession>A0A418NEL3</accession>
<evidence type="ECO:0000259" key="17">
    <source>
        <dbReference type="PROSITE" id="PS50885"/>
    </source>
</evidence>
<keyword evidence="9" id="KW-0547">Nucleotide-binding</keyword>
<dbReference type="PANTHER" id="PTHR44936">
    <property type="entry name" value="SENSOR PROTEIN CREC"/>
    <property type="match status" value="1"/>
</dbReference>
<dbReference type="InterPro" id="IPR003661">
    <property type="entry name" value="HisK_dim/P_dom"/>
</dbReference>
<keyword evidence="5" id="KW-0997">Cell inner membrane</keyword>
<dbReference type="InterPro" id="IPR003660">
    <property type="entry name" value="HAMP_dom"/>
</dbReference>
<protein>
    <recommendedName>
        <fullName evidence="3">histidine kinase</fullName>
        <ecNumber evidence="3">2.7.13.3</ecNumber>
    </recommendedName>
</protein>
<comment type="subcellular location">
    <subcellularLocation>
        <location evidence="2">Cell inner membrane</location>
        <topology evidence="2">Multi-pass membrane protein</topology>
    </subcellularLocation>
</comment>
<name>A0A418NEL3_9SPHN</name>
<feature type="domain" description="HAMP" evidence="17">
    <location>
        <begin position="204"/>
        <end position="257"/>
    </location>
</feature>
<dbReference type="SMART" id="SM00387">
    <property type="entry name" value="HATPase_c"/>
    <property type="match status" value="1"/>
</dbReference>
<dbReference type="EC" id="2.7.13.3" evidence="3"/>
<dbReference type="InterPro" id="IPR050980">
    <property type="entry name" value="2C_sensor_his_kinase"/>
</dbReference>
<dbReference type="AlphaFoldDB" id="A0A418NEL3"/>
<organism evidence="18 19">
    <name type="scientific">Pelagerythrobacter aerophilus</name>
    <dbReference type="NCBI Taxonomy" id="2306995"/>
    <lineage>
        <taxon>Bacteria</taxon>
        <taxon>Pseudomonadati</taxon>
        <taxon>Pseudomonadota</taxon>
        <taxon>Alphaproteobacteria</taxon>
        <taxon>Sphingomonadales</taxon>
        <taxon>Erythrobacteraceae</taxon>
        <taxon>Pelagerythrobacter</taxon>
    </lineage>
</organism>
<evidence type="ECO:0000256" key="15">
    <source>
        <dbReference type="SAM" id="Phobius"/>
    </source>
</evidence>
<keyword evidence="12 15" id="KW-1133">Transmembrane helix</keyword>
<evidence type="ECO:0000256" key="2">
    <source>
        <dbReference type="ARBA" id="ARBA00004429"/>
    </source>
</evidence>
<dbReference type="CDD" id="cd00082">
    <property type="entry name" value="HisKA"/>
    <property type="match status" value="1"/>
</dbReference>
<keyword evidence="8 15" id="KW-0812">Transmembrane</keyword>
<keyword evidence="4" id="KW-1003">Cell membrane</keyword>
<evidence type="ECO:0000313" key="19">
    <source>
        <dbReference type="Proteomes" id="UP000285092"/>
    </source>
</evidence>
<evidence type="ECO:0000256" key="8">
    <source>
        <dbReference type="ARBA" id="ARBA00022692"/>
    </source>
</evidence>
<dbReference type="EMBL" id="QXFK01000019">
    <property type="protein sequence ID" value="RIV75756.1"/>
    <property type="molecule type" value="Genomic_DNA"/>
</dbReference>
<comment type="catalytic activity">
    <reaction evidence="1">
        <text>ATP + protein L-histidine = ADP + protein N-phospho-L-histidine.</text>
        <dbReference type="EC" id="2.7.13.3"/>
    </reaction>
</comment>
<dbReference type="InterPro" id="IPR005467">
    <property type="entry name" value="His_kinase_dom"/>
</dbReference>
<keyword evidence="11" id="KW-0067">ATP-binding</keyword>
<keyword evidence="7" id="KW-0808">Transferase</keyword>
<evidence type="ECO:0000256" key="10">
    <source>
        <dbReference type="ARBA" id="ARBA00022777"/>
    </source>
</evidence>
<dbReference type="GO" id="GO:0000155">
    <property type="term" value="F:phosphorelay sensor kinase activity"/>
    <property type="evidence" value="ECO:0007669"/>
    <property type="project" value="InterPro"/>
</dbReference>
<dbReference type="PROSITE" id="PS50885">
    <property type="entry name" value="HAMP"/>
    <property type="match status" value="1"/>
</dbReference>
<comment type="caution">
    <text evidence="18">The sequence shown here is derived from an EMBL/GenBank/DDBJ whole genome shotgun (WGS) entry which is preliminary data.</text>
</comment>
<dbReference type="RefSeq" id="WP_119514681.1">
    <property type="nucleotide sequence ID" value="NZ_QXFK01000019.1"/>
</dbReference>
<feature type="domain" description="Histidine kinase" evidence="16">
    <location>
        <begin position="265"/>
        <end position="464"/>
    </location>
</feature>
<keyword evidence="19" id="KW-1185">Reference proteome</keyword>
<evidence type="ECO:0000256" key="7">
    <source>
        <dbReference type="ARBA" id="ARBA00022679"/>
    </source>
</evidence>
<evidence type="ECO:0000256" key="3">
    <source>
        <dbReference type="ARBA" id="ARBA00012438"/>
    </source>
</evidence>
<dbReference type="InterPro" id="IPR003594">
    <property type="entry name" value="HATPase_dom"/>
</dbReference>
<dbReference type="OrthoDB" id="9804645at2"/>
<dbReference type="Proteomes" id="UP000285092">
    <property type="component" value="Unassembled WGS sequence"/>
</dbReference>
<evidence type="ECO:0000256" key="9">
    <source>
        <dbReference type="ARBA" id="ARBA00022741"/>
    </source>
</evidence>
<keyword evidence="14 15" id="KW-0472">Membrane</keyword>
<keyword evidence="6" id="KW-0597">Phosphoprotein</keyword>
<dbReference type="Gene3D" id="1.10.287.130">
    <property type="match status" value="1"/>
</dbReference>
<evidence type="ECO:0000259" key="16">
    <source>
        <dbReference type="PROSITE" id="PS50109"/>
    </source>
</evidence>
<dbReference type="GO" id="GO:0005886">
    <property type="term" value="C:plasma membrane"/>
    <property type="evidence" value="ECO:0007669"/>
    <property type="project" value="UniProtKB-SubCell"/>
</dbReference>
<dbReference type="InterPro" id="IPR036097">
    <property type="entry name" value="HisK_dim/P_sf"/>
</dbReference>
<dbReference type="GO" id="GO:0005524">
    <property type="term" value="F:ATP binding"/>
    <property type="evidence" value="ECO:0007669"/>
    <property type="project" value="UniProtKB-KW"/>
</dbReference>
<dbReference type="SMART" id="SM00388">
    <property type="entry name" value="HisKA"/>
    <property type="match status" value="1"/>
</dbReference>
<dbReference type="PROSITE" id="PS50109">
    <property type="entry name" value="HIS_KIN"/>
    <property type="match status" value="1"/>
</dbReference>
<dbReference type="Pfam" id="PF02518">
    <property type="entry name" value="HATPase_c"/>
    <property type="match status" value="1"/>
</dbReference>
<keyword evidence="10" id="KW-0418">Kinase</keyword>
<evidence type="ECO:0000313" key="18">
    <source>
        <dbReference type="EMBL" id="RIV75756.1"/>
    </source>
</evidence>
<dbReference type="InterPro" id="IPR004358">
    <property type="entry name" value="Sig_transdc_His_kin-like_C"/>
</dbReference>
<evidence type="ECO:0000256" key="13">
    <source>
        <dbReference type="ARBA" id="ARBA00023012"/>
    </source>
</evidence>
<sequence>MRLWPRSLLGQMLLAVAAVLLIAQAISAALLWQAAEARREASVLNAAAFAFIVRGEPRSEGDGRWRGEGRRRHLIDRFTRPLRIARTDSFAPLPGDEIDPERAEALRAVVEDQGMAVAELIVVERPIARDPYILDRPRLYRRLVAGDGEPRRVLVAALKRSDGEGWMIARVPIPPRQRGVIGSILLQTLVIYILLVGLHFLLLRRITRPLAALTERTEAFARTQSPDGQLTPDGPHDVRRLIAAHNAMEARIAALLDEKDVMLGAIGHDLKTPLSALRVRIESVEDEGERAKMAATIEDITRSLDDILSLARVGRASEPPERVDLAALAAAVVEEFEDMGDPVTLGQTTRMALPVHITWLRRALRNLIANAVRYAGGAEVALLREGDRAILRVDDKGPGIPEGRIAEMTEPFTRGEASRNRETGGAGLGLTLARAIAEQHGGELALANRAAGGLRAEIRLPLAAGTMPGADRKDAA</sequence>
<evidence type="ECO:0000256" key="1">
    <source>
        <dbReference type="ARBA" id="ARBA00000085"/>
    </source>
</evidence>
<evidence type="ECO:0000256" key="6">
    <source>
        <dbReference type="ARBA" id="ARBA00022553"/>
    </source>
</evidence>
<dbReference type="PRINTS" id="PR00344">
    <property type="entry name" value="BCTRLSENSOR"/>
</dbReference>
<feature type="transmembrane region" description="Helical" evidence="15">
    <location>
        <begin position="180"/>
        <end position="203"/>
    </location>
</feature>
<proteinExistence type="predicted"/>
<evidence type="ECO:0000256" key="5">
    <source>
        <dbReference type="ARBA" id="ARBA00022519"/>
    </source>
</evidence>
<dbReference type="Gene3D" id="3.30.565.10">
    <property type="entry name" value="Histidine kinase-like ATPase, C-terminal domain"/>
    <property type="match status" value="1"/>
</dbReference>